<sequence length="95" mass="10063">MQHRSDHRGMYLQAGDGNRPPPHADRGWVPPPPAMVRINGRGWSELEKHTCMSEFSEFVDLGVKSGGGAGAVAAIGVWRAPALSTISVGRASAEA</sequence>
<evidence type="ECO:0000313" key="2">
    <source>
        <dbReference type="EMBL" id="KAJ3649681.1"/>
    </source>
</evidence>
<evidence type="ECO:0000256" key="1">
    <source>
        <dbReference type="SAM" id="MobiDB-lite"/>
    </source>
</evidence>
<reference evidence="2" key="1">
    <citation type="journal article" date="2023" name="G3 (Bethesda)">
        <title>Whole genome assemblies of Zophobas morio and Tenebrio molitor.</title>
        <authorList>
            <person name="Kaur S."/>
            <person name="Stinson S.A."/>
            <person name="diCenzo G.C."/>
        </authorList>
    </citation>
    <scope>NUCLEOTIDE SEQUENCE</scope>
    <source>
        <strain evidence="2">QUZm001</strain>
    </source>
</reference>
<name>A0AA38I647_9CUCU</name>
<gene>
    <name evidence="2" type="ORF">Zmor_021408</name>
</gene>
<dbReference type="EMBL" id="JALNTZ010000006">
    <property type="protein sequence ID" value="KAJ3649681.1"/>
    <property type="molecule type" value="Genomic_DNA"/>
</dbReference>
<evidence type="ECO:0000313" key="3">
    <source>
        <dbReference type="Proteomes" id="UP001168821"/>
    </source>
</evidence>
<dbReference type="AlphaFoldDB" id="A0AA38I647"/>
<feature type="region of interest" description="Disordered" evidence="1">
    <location>
        <begin position="1"/>
        <end position="31"/>
    </location>
</feature>
<accession>A0AA38I647</accession>
<dbReference type="Proteomes" id="UP001168821">
    <property type="component" value="Unassembled WGS sequence"/>
</dbReference>
<proteinExistence type="predicted"/>
<keyword evidence="3" id="KW-1185">Reference proteome</keyword>
<comment type="caution">
    <text evidence="2">The sequence shown here is derived from an EMBL/GenBank/DDBJ whole genome shotgun (WGS) entry which is preliminary data.</text>
</comment>
<organism evidence="2 3">
    <name type="scientific">Zophobas morio</name>
    <dbReference type="NCBI Taxonomy" id="2755281"/>
    <lineage>
        <taxon>Eukaryota</taxon>
        <taxon>Metazoa</taxon>
        <taxon>Ecdysozoa</taxon>
        <taxon>Arthropoda</taxon>
        <taxon>Hexapoda</taxon>
        <taxon>Insecta</taxon>
        <taxon>Pterygota</taxon>
        <taxon>Neoptera</taxon>
        <taxon>Endopterygota</taxon>
        <taxon>Coleoptera</taxon>
        <taxon>Polyphaga</taxon>
        <taxon>Cucujiformia</taxon>
        <taxon>Tenebrionidae</taxon>
        <taxon>Zophobas</taxon>
    </lineage>
</organism>
<protein>
    <submittedName>
        <fullName evidence="2">Uncharacterized protein</fullName>
    </submittedName>
</protein>